<accession>A0A0E0NFD4</accession>
<reference evidence="2" key="2">
    <citation type="submission" date="2015-06" db="UniProtKB">
        <authorList>
            <consortium name="EnsemblPlants"/>
        </authorList>
    </citation>
    <scope>IDENTIFICATION</scope>
</reference>
<evidence type="ECO:0000313" key="3">
    <source>
        <dbReference type="Proteomes" id="UP000008022"/>
    </source>
</evidence>
<evidence type="ECO:0000256" key="1">
    <source>
        <dbReference type="SAM" id="MobiDB-lite"/>
    </source>
</evidence>
<name>A0A0E0NFD4_ORYRU</name>
<dbReference type="EnsemblPlants" id="ORUFI02G18850.1">
    <property type="protein sequence ID" value="ORUFI02G18850.1"/>
    <property type="gene ID" value="ORUFI02G18850"/>
</dbReference>
<organism evidence="2 3">
    <name type="scientific">Oryza rufipogon</name>
    <name type="common">Brownbeard rice</name>
    <name type="synonym">Asian wild rice</name>
    <dbReference type="NCBI Taxonomy" id="4529"/>
    <lineage>
        <taxon>Eukaryota</taxon>
        <taxon>Viridiplantae</taxon>
        <taxon>Streptophyta</taxon>
        <taxon>Embryophyta</taxon>
        <taxon>Tracheophyta</taxon>
        <taxon>Spermatophyta</taxon>
        <taxon>Magnoliopsida</taxon>
        <taxon>Liliopsida</taxon>
        <taxon>Poales</taxon>
        <taxon>Poaceae</taxon>
        <taxon>BOP clade</taxon>
        <taxon>Oryzoideae</taxon>
        <taxon>Oryzeae</taxon>
        <taxon>Oryzinae</taxon>
        <taxon>Oryza</taxon>
    </lineage>
</organism>
<dbReference type="Proteomes" id="UP000008022">
    <property type="component" value="Unassembled WGS sequence"/>
</dbReference>
<dbReference type="HOGENOM" id="CLU_2692096_0_0_1"/>
<reference evidence="3" key="1">
    <citation type="submission" date="2013-06" db="EMBL/GenBank/DDBJ databases">
        <authorList>
            <person name="Zhao Q."/>
        </authorList>
    </citation>
    <scope>NUCLEOTIDE SEQUENCE</scope>
    <source>
        <strain evidence="3">cv. W1943</strain>
    </source>
</reference>
<sequence>MKFSPDRATVGSSAVPGWSSGNGVGNMAKQHKMASLGGGVLMPAGTAPLPTCYACSTNLWGNQQRRGEEKYSGR</sequence>
<protein>
    <submittedName>
        <fullName evidence="2">Uncharacterized protein</fullName>
    </submittedName>
</protein>
<evidence type="ECO:0000313" key="2">
    <source>
        <dbReference type="EnsemblPlants" id="ORUFI02G18850.1"/>
    </source>
</evidence>
<keyword evidence="3" id="KW-1185">Reference proteome</keyword>
<proteinExistence type="predicted"/>
<dbReference type="Gramene" id="ORUFI02G18850.1">
    <property type="protein sequence ID" value="ORUFI02G18850.1"/>
    <property type="gene ID" value="ORUFI02G18850"/>
</dbReference>
<dbReference type="AlphaFoldDB" id="A0A0E0NFD4"/>
<feature type="region of interest" description="Disordered" evidence="1">
    <location>
        <begin position="1"/>
        <end position="24"/>
    </location>
</feature>